<keyword evidence="12" id="KW-1185">Reference proteome</keyword>
<keyword evidence="8" id="KW-0460">Magnesium</keyword>
<dbReference type="PRINTS" id="PR00113">
    <property type="entry name" value="ALKPHPHTASE"/>
</dbReference>
<feature type="chain" id="PRO_5045083085" evidence="10">
    <location>
        <begin position="25"/>
        <end position="470"/>
    </location>
</feature>
<comment type="cofactor">
    <cofactor evidence="1">
        <name>Mg(2+)</name>
        <dbReference type="ChEBI" id="CHEBI:18420"/>
    </cofactor>
</comment>
<evidence type="ECO:0000256" key="9">
    <source>
        <dbReference type="RuleBase" id="RU003946"/>
    </source>
</evidence>
<evidence type="ECO:0000256" key="8">
    <source>
        <dbReference type="ARBA" id="ARBA00022842"/>
    </source>
</evidence>
<dbReference type="PANTHER" id="PTHR11596">
    <property type="entry name" value="ALKALINE PHOSPHATASE"/>
    <property type="match status" value="1"/>
</dbReference>
<evidence type="ECO:0000256" key="1">
    <source>
        <dbReference type="ARBA" id="ARBA00001946"/>
    </source>
</evidence>
<evidence type="ECO:0000256" key="5">
    <source>
        <dbReference type="ARBA" id="ARBA00022723"/>
    </source>
</evidence>
<comment type="cofactor">
    <cofactor evidence="2">
        <name>Zn(2+)</name>
        <dbReference type="ChEBI" id="CHEBI:29105"/>
    </cofactor>
</comment>
<dbReference type="PANTHER" id="PTHR11596:SF5">
    <property type="entry name" value="ALKALINE PHOSPHATASE"/>
    <property type="match status" value="1"/>
</dbReference>
<evidence type="ECO:0000256" key="2">
    <source>
        <dbReference type="ARBA" id="ARBA00001947"/>
    </source>
</evidence>
<protein>
    <submittedName>
        <fullName evidence="11">Alkaline phosphatase</fullName>
    </submittedName>
</protein>
<dbReference type="PROSITE" id="PS51257">
    <property type="entry name" value="PROKAR_LIPOPROTEIN"/>
    <property type="match status" value="1"/>
</dbReference>
<comment type="caution">
    <text evidence="11">The sequence shown here is derived from an EMBL/GenBank/DDBJ whole genome shotgun (WGS) entry which is preliminary data.</text>
</comment>
<dbReference type="InterPro" id="IPR001952">
    <property type="entry name" value="Alkaline_phosphatase"/>
</dbReference>
<keyword evidence="10" id="KW-0732">Signal</keyword>
<keyword evidence="6" id="KW-0378">Hydrolase</keyword>
<dbReference type="Pfam" id="PF00245">
    <property type="entry name" value="Alk_phosphatase"/>
    <property type="match status" value="1"/>
</dbReference>
<dbReference type="SUPFAM" id="SSF53649">
    <property type="entry name" value="Alkaline phosphatase-like"/>
    <property type="match status" value="1"/>
</dbReference>
<dbReference type="RefSeq" id="WP_343818780.1">
    <property type="nucleotide sequence ID" value="NZ_BAAAFA010000012.1"/>
</dbReference>
<evidence type="ECO:0000256" key="7">
    <source>
        <dbReference type="ARBA" id="ARBA00022833"/>
    </source>
</evidence>
<evidence type="ECO:0000256" key="6">
    <source>
        <dbReference type="ARBA" id="ARBA00022801"/>
    </source>
</evidence>
<keyword evidence="4" id="KW-0597">Phosphoprotein</keyword>
<dbReference type="PROSITE" id="PS00123">
    <property type="entry name" value="ALKALINE_PHOSPHATASE"/>
    <property type="match status" value="1"/>
</dbReference>
<dbReference type="CDD" id="cd16012">
    <property type="entry name" value="ALP"/>
    <property type="match status" value="1"/>
</dbReference>
<organism evidence="11 12">
    <name type="scientific">Colwellia asteriadis</name>
    <dbReference type="NCBI Taxonomy" id="517723"/>
    <lineage>
        <taxon>Bacteria</taxon>
        <taxon>Pseudomonadati</taxon>
        <taxon>Pseudomonadota</taxon>
        <taxon>Gammaproteobacteria</taxon>
        <taxon>Alteromonadales</taxon>
        <taxon>Colwelliaceae</taxon>
        <taxon>Colwellia</taxon>
    </lineage>
</organism>
<comment type="similarity">
    <text evidence="3 9">Belongs to the alkaline phosphatase family.</text>
</comment>
<dbReference type="Gene3D" id="3.40.720.10">
    <property type="entry name" value="Alkaline Phosphatase, subunit A"/>
    <property type="match status" value="1"/>
</dbReference>
<feature type="signal peptide" evidence="10">
    <location>
        <begin position="1"/>
        <end position="24"/>
    </location>
</feature>
<evidence type="ECO:0000313" key="12">
    <source>
        <dbReference type="Proteomes" id="UP001500021"/>
    </source>
</evidence>
<evidence type="ECO:0000313" key="11">
    <source>
        <dbReference type="EMBL" id="GAA0822976.1"/>
    </source>
</evidence>
<proteinExistence type="inferred from homology"/>
<reference evidence="11 12" key="1">
    <citation type="journal article" date="2019" name="Int. J. Syst. Evol. Microbiol.">
        <title>The Global Catalogue of Microorganisms (GCM) 10K type strain sequencing project: providing services to taxonomists for standard genome sequencing and annotation.</title>
        <authorList>
            <consortium name="The Broad Institute Genomics Platform"/>
            <consortium name="The Broad Institute Genome Sequencing Center for Infectious Disease"/>
            <person name="Wu L."/>
            <person name="Ma J."/>
        </authorList>
    </citation>
    <scope>NUCLEOTIDE SEQUENCE [LARGE SCALE GENOMIC DNA]</scope>
    <source>
        <strain evidence="11 12">JCM 15608</strain>
    </source>
</reference>
<evidence type="ECO:0000256" key="4">
    <source>
        <dbReference type="ARBA" id="ARBA00022553"/>
    </source>
</evidence>
<gene>
    <name evidence="11" type="ORF">GCM10009111_32040</name>
</gene>
<name>A0ABN1LAL9_9GAMM</name>
<sequence length="470" mass="51575">MKNIITAFCLTLTLSACNTTDNQANTTQVTNTSTQPQKHLPKNIIMVVGDGMGPAYTTAYRYYNDDPNTPAIEETVFDRHLLGMSNTYPARVSGYVTDSAASATALSTGVKSYNGAIGLDVNKQPVQTVLEWAKLQGKKTGVVVTSQVNHATPASYLAHNESRRNYNAIADSYIDDGIKADVILGGGWEYFIREDRNLVDEFSVKGFHYIDNYSALATLPENKPVLGLFADIGLPWSLDDTDKNRLSTMTKAAIKQLENPQGYFMLVEASQVDWAGHSNDVAAAMSEMDDLSQTMLYLENYVENNPDTLVILTADHSTGGFTIAANGVYEWNPEILRSMKHSPSSIAKQLAKNDITATEASDLFNFTLTDQELIKLQQSKYNASEQTAAYYSASKEQQKSMSKPRISAALYEIVKQIIDARTNTGWTSYGHTAVDVPVFALGQHSEMFGGNIDNTDIANKIFTLLGKPAQ</sequence>
<dbReference type="Proteomes" id="UP001500021">
    <property type="component" value="Unassembled WGS sequence"/>
</dbReference>
<evidence type="ECO:0000256" key="3">
    <source>
        <dbReference type="ARBA" id="ARBA00005984"/>
    </source>
</evidence>
<dbReference type="InterPro" id="IPR018299">
    <property type="entry name" value="Alkaline_phosphatase_AS"/>
</dbReference>
<dbReference type="EMBL" id="BAAAFA010000012">
    <property type="protein sequence ID" value="GAA0822976.1"/>
    <property type="molecule type" value="Genomic_DNA"/>
</dbReference>
<keyword evidence="5" id="KW-0479">Metal-binding</keyword>
<dbReference type="InterPro" id="IPR017850">
    <property type="entry name" value="Alkaline_phosphatase_core_sf"/>
</dbReference>
<dbReference type="SMART" id="SM00098">
    <property type="entry name" value="alkPPc"/>
    <property type="match status" value="1"/>
</dbReference>
<dbReference type="Gene3D" id="1.10.60.40">
    <property type="match status" value="1"/>
</dbReference>
<evidence type="ECO:0000256" key="10">
    <source>
        <dbReference type="SAM" id="SignalP"/>
    </source>
</evidence>
<accession>A0ABN1LAL9</accession>
<keyword evidence="7" id="KW-0862">Zinc</keyword>